<dbReference type="RefSeq" id="WP_244289623.1">
    <property type="nucleotide sequence ID" value="NZ_BAAAHR010000002.1"/>
</dbReference>
<dbReference type="EMBL" id="JACGWW010000001">
    <property type="protein sequence ID" value="MBA8812524.1"/>
    <property type="molecule type" value="Genomic_DNA"/>
</dbReference>
<dbReference type="PANTHER" id="PTHR30290">
    <property type="entry name" value="PERIPLASMIC BINDING COMPONENT OF ABC TRANSPORTER"/>
    <property type="match status" value="1"/>
</dbReference>
<proteinExistence type="predicted"/>
<accession>A0A7W3JGS3</accession>
<evidence type="ECO:0000259" key="3">
    <source>
        <dbReference type="Pfam" id="PF00496"/>
    </source>
</evidence>
<protein>
    <submittedName>
        <fullName evidence="4">ABC transporter substrate-binding protein</fullName>
    </submittedName>
    <submittedName>
        <fullName evidence="5">Peptide/nickel transport system substrate-binding protein</fullName>
    </submittedName>
</protein>
<dbReference type="AlphaFoldDB" id="A0A7W3JGS3"/>
<feature type="compositionally biased region" description="Basic and acidic residues" evidence="2">
    <location>
        <begin position="8"/>
        <end position="22"/>
    </location>
</feature>
<feature type="domain" description="Solute-binding protein family 5" evidence="3">
    <location>
        <begin position="126"/>
        <end position="438"/>
    </location>
</feature>
<dbReference type="Proteomes" id="UP000522688">
    <property type="component" value="Unassembled WGS sequence"/>
</dbReference>
<reference evidence="5 7" key="2">
    <citation type="submission" date="2020-07" db="EMBL/GenBank/DDBJ databases">
        <title>Sequencing the genomes of 1000 actinobacteria strains.</title>
        <authorList>
            <person name="Klenk H.-P."/>
        </authorList>
    </citation>
    <scope>NUCLEOTIDE SEQUENCE [LARGE SCALE GENOMIC DNA]</scope>
    <source>
        <strain evidence="5 7">DSM 10309</strain>
    </source>
</reference>
<name>A0A7W3JGS3_9MICO</name>
<evidence type="ECO:0000313" key="4">
    <source>
        <dbReference type="EMBL" id="GEK81759.1"/>
    </source>
</evidence>
<reference evidence="4 6" key="1">
    <citation type="submission" date="2019-07" db="EMBL/GenBank/DDBJ databases">
        <title>Whole genome shotgun sequence of Frigoribacterium faeni NBRC 103066.</title>
        <authorList>
            <person name="Hosoyama A."/>
            <person name="Uohara A."/>
            <person name="Ohji S."/>
            <person name="Ichikawa N."/>
        </authorList>
    </citation>
    <scope>NUCLEOTIDE SEQUENCE [LARGE SCALE GENOMIC DNA]</scope>
    <source>
        <strain evidence="4 6">NBRC 103066</strain>
    </source>
</reference>
<dbReference type="EMBL" id="BJUV01000001">
    <property type="protein sequence ID" value="GEK81759.1"/>
    <property type="molecule type" value="Genomic_DNA"/>
</dbReference>
<evidence type="ECO:0000313" key="5">
    <source>
        <dbReference type="EMBL" id="MBA8812524.1"/>
    </source>
</evidence>
<gene>
    <name evidence="5" type="ORF">FB463_000748</name>
    <name evidence="4" type="ORF">FFA01_00680</name>
</gene>
<dbReference type="Gene3D" id="3.40.190.10">
    <property type="entry name" value="Periplasmic binding protein-like II"/>
    <property type="match status" value="1"/>
</dbReference>
<evidence type="ECO:0000313" key="6">
    <source>
        <dbReference type="Proteomes" id="UP000321154"/>
    </source>
</evidence>
<dbReference type="GO" id="GO:0015833">
    <property type="term" value="P:peptide transport"/>
    <property type="evidence" value="ECO:0007669"/>
    <property type="project" value="TreeGrafter"/>
</dbReference>
<feature type="region of interest" description="Disordered" evidence="2">
    <location>
        <begin position="1"/>
        <end position="33"/>
    </location>
</feature>
<dbReference type="SUPFAM" id="SSF53850">
    <property type="entry name" value="Periplasmic binding protein-like II"/>
    <property type="match status" value="1"/>
</dbReference>
<dbReference type="PIRSF" id="PIRSF002741">
    <property type="entry name" value="MppA"/>
    <property type="match status" value="1"/>
</dbReference>
<evidence type="ECO:0000313" key="7">
    <source>
        <dbReference type="Proteomes" id="UP000522688"/>
    </source>
</evidence>
<dbReference type="InterPro" id="IPR030678">
    <property type="entry name" value="Peptide/Ni-bd"/>
</dbReference>
<organism evidence="5 7">
    <name type="scientific">Frigoribacterium faeni</name>
    <dbReference type="NCBI Taxonomy" id="145483"/>
    <lineage>
        <taxon>Bacteria</taxon>
        <taxon>Bacillati</taxon>
        <taxon>Actinomycetota</taxon>
        <taxon>Actinomycetes</taxon>
        <taxon>Micrococcales</taxon>
        <taxon>Microbacteriaceae</taxon>
        <taxon>Frigoribacterium</taxon>
    </lineage>
</organism>
<keyword evidence="1" id="KW-0732">Signal</keyword>
<dbReference type="GO" id="GO:1904680">
    <property type="term" value="F:peptide transmembrane transporter activity"/>
    <property type="evidence" value="ECO:0007669"/>
    <property type="project" value="TreeGrafter"/>
</dbReference>
<dbReference type="InterPro" id="IPR000914">
    <property type="entry name" value="SBP_5_dom"/>
</dbReference>
<dbReference type="InterPro" id="IPR039424">
    <property type="entry name" value="SBP_5"/>
</dbReference>
<dbReference type="Pfam" id="PF00496">
    <property type="entry name" value="SBP_bac_5"/>
    <property type="match status" value="1"/>
</dbReference>
<dbReference type="PANTHER" id="PTHR30290:SF38">
    <property type="entry name" value="D,D-DIPEPTIDE-BINDING PERIPLASMIC PROTEIN DDPA-RELATED"/>
    <property type="match status" value="1"/>
</dbReference>
<dbReference type="GO" id="GO:0043190">
    <property type="term" value="C:ATP-binding cassette (ABC) transporter complex"/>
    <property type="evidence" value="ECO:0007669"/>
    <property type="project" value="InterPro"/>
</dbReference>
<dbReference type="Gene3D" id="3.10.105.10">
    <property type="entry name" value="Dipeptide-binding Protein, Domain 3"/>
    <property type="match status" value="1"/>
</dbReference>
<dbReference type="GO" id="GO:0042597">
    <property type="term" value="C:periplasmic space"/>
    <property type="evidence" value="ECO:0007669"/>
    <property type="project" value="UniProtKB-ARBA"/>
</dbReference>
<evidence type="ECO:0000256" key="2">
    <source>
        <dbReference type="SAM" id="MobiDB-lite"/>
    </source>
</evidence>
<comment type="caution">
    <text evidence="5">The sequence shown here is derived from an EMBL/GenBank/DDBJ whole genome shotgun (WGS) entry which is preliminary data.</text>
</comment>
<dbReference type="Proteomes" id="UP000321154">
    <property type="component" value="Unassembled WGS sequence"/>
</dbReference>
<dbReference type="Gene3D" id="3.90.76.10">
    <property type="entry name" value="Dipeptide-binding Protein, Domain 1"/>
    <property type="match status" value="1"/>
</dbReference>
<keyword evidence="6" id="KW-1185">Reference proteome</keyword>
<evidence type="ECO:0000256" key="1">
    <source>
        <dbReference type="ARBA" id="ARBA00022729"/>
    </source>
</evidence>
<sequence>MSDSTTVADRDDRFGSDRRSPEEPPTPRVGIPRRGDVATALSGRPLQVRTLPLLAAVAALVLVTAGCTSSDSSDTTGTPDADATVTVGLVLEPTDLDIRRTAGIALDQVLIDNVYQGLVGRTQDNEIVDVLAASHTVSSDGLTYTFTLADGVTFHDGAALTADDVVWSLQQVADDDTLANHSDLAAVDTISSPDPSTVVLTLSQPDSALLFALTGRAGLVLQEDADNDLSTSANGTGPFTLASWTQGDNLQLSRYDDYWGSPASVAGVVFRYIPDASARMNASISGDIDVQTAVDATLRSQLDGVDGITVDEGRTTDKYTLAFNNAVAPFTDPRVRKAIRLAVDNDALITATGGSAVDQGGPIPELDPGYADLTSVDAYDPDAARELLDEAGQSDLDLTLEYANVYPAAIGDVLTTQLAAVGITLTVEQVDFSTWLSDVFVAPSDGSTRDFQLSMVNHAETHDFGNWANPDYYWGYDSPDVQALYADSLAATDPAEAAADLAEAAEIVSEDAPAEWLYTSTTLTAVRDGVTGFPTSSTTTRLDLSSLAATE</sequence>